<evidence type="ECO:0000313" key="3">
    <source>
        <dbReference type="Proteomes" id="UP001416858"/>
    </source>
</evidence>
<dbReference type="Proteomes" id="UP001416858">
    <property type="component" value="Unassembled WGS sequence"/>
</dbReference>
<comment type="caution">
    <text evidence="2">The sequence shown here is derived from an EMBL/GenBank/DDBJ whole genome shotgun (WGS) entry which is preliminary data.</text>
</comment>
<dbReference type="EMBL" id="BAABRO010000001">
    <property type="protein sequence ID" value="GAA5504727.1"/>
    <property type="molecule type" value="Genomic_DNA"/>
</dbReference>
<proteinExistence type="predicted"/>
<organism evidence="2 3">
    <name type="scientific">Novipirellula caenicola</name>
    <dbReference type="NCBI Taxonomy" id="1536901"/>
    <lineage>
        <taxon>Bacteria</taxon>
        <taxon>Pseudomonadati</taxon>
        <taxon>Planctomycetota</taxon>
        <taxon>Planctomycetia</taxon>
        <taxon>Pirellulales</taxon>
        <taxon>Pirellulaceae</taxon>
        <taxon>Novipirellula</taxon>
    </lineage>
</organism>
<evidence type="ECO:0000313" key="2">
    <source>
        <dbReference type="EMBL" id="GAA5504727.1"/>
    </source>
</evidence>
<sequence>MSTLPPKRQKVKFLPRYECTFVLDDIAATALIESASRRMDPPASNDVSDLFYDTENWHRPAKTKAIDKTIYRVRRIDHAWDVFLEQQRREKQTSKLRRSIVPSSELKRLEMDEVDKTWEAAWFHKNILKHGLRRSLKVRFDRLAFDADSIEGPLRLTIDQNIRCQVFSDLVNPNQNPSTPIPMHLVRMKYFVSLPAIFKSLIYEFALLPNPTSMYRECVLCCPVDQCAAMCRSLHSTEHKVAEPKVTAPKVTKTQLTAPQLTETASTVEVATCQFG</sequence>
<protein>
    <recommendedName>
        <fullName evidence="1">VTC domain-containing protein</fullName>
    </recommendedName>
</protein>
<reference evidence="2 3" key="1">
    <citation type="submission" date="2024-02" db="EMBL/GenBank/DDBJ databases">
        <title>Rhodopirellula caenicola NBRC 110016.</title>
        <authorList>
            <person name="Ichikawa N."/>
            <person name="Katano-Makiyama Y."/>
            <person name="Hidaka K."/>
        </authorList>
    </citation>
    <scope>NUCLEOTIDE SEQUENCE [LARGE SCALE GENOMIC DNA]</scope>
    <source>
        <strain evidence="2 3">NBRC 110016</strain>
    </source>
</reference>
<dbReference type="InterPro" id="IPR018966">
    <property type="entry name" value="VTC_domain"/>
</dbReference>
<name>A0ABP9VM12_9BACT</name>
<feature type="domain" description="VTC" evidence="1">
    <location>
        <begin position="39"/>
        <end position="219"/>
    </location>
</feature>
<evidence type="ECO:0000259" key="1">
    <source>
        <dbReference type="Pfam" id="PF09359"/>
    </source>
</evidence>
<dbReference type="Pfam" id="PF09359">
    <property type="entry name" value="VTC"/>
    <property type="match status" value="1"/>
</dbReference>
<accession>A0ABP9VM12</accession>
<gene>
    <name evidence="2" type="ORF">Rcae01_00166</name>
</gene>
<keyword evidence="3" id="KW-1185">Reference proteome</keyword>